<dbReference type="Pfam" id="PF09335">
    <property type="entry name" value="VTT_dom"/>
    <property type="match status" value="1"/>
</dbReference>
<keyword evidence="14" id="KW-0670">Pyruvate</keyword>
<feature type="transmembrane region" description="Helical" evidence="10">
    <location>
        <begin position="12"/>
        <end position="31"/>
    </location>
</feature>
<keyword evidence="10" id="KW-0812">Transmembrane</keyword>
<dbReference type="AlphaFoldDB" id="K9P2I0"/>
<dbReference type="STRING" id="292564.Cyagr_0399"/>
<evidence type="ECO:0000256" key="1">
    <source>
        <dbReference type="ARBA" id="ARBA00001974"/>
    </source>
</evidence>
<dbReference type="Pfam" id="PF07992">
    <property type="entry name" value="Pyr_redox_2"/>
    <property type="match status" value="1"/>
</dbReference>
<evidence type="ECO:0000313" key="14">
    <source>
        <dbReference type="EMBL" id="AFY27592.1"/>
    </source>
</evidence>
<dbReference type="PRINTS" id="PR00411">
    <property type="entry name" value="PNDRDTASEI"/>
</dbReference>
<keyword evidence="4 9" id="KW-0274">FAD</keyword>
<feature type="transmembrane region" description="Helical" evidence="10">
    <location>
        <begin position="99"/>
        <end position="120"/>
    </location>
</feature>
<keyword evidence="6 9" id="KW-0560">Oxidoreductase</keyword>
<evidence type="ECO:0000256" key="10">
    <source>
        <dbReference type="SAM" id="Phobius"/>
    </source>
</evidence>
<feature type="transmembrane region" description="Helical" evidence="10">
    <location>
        <begin position="211"/>
        <end position="229"/>
    </location>
</feature>
<dbReference type="HOGENOM" id="CLU_016755_1_0_3"/>
<dbReference type="Pfam" id="PF02852">
    <property type="entry name" value="Pyr_redox_dim"/>
    <property type="match status" value="1"/>
</dbReference>
<comment type="similarity">
    <text evidence="2 9">Belongs to the class-I pyridine nucleotide-disulfide oxidoreductase family.</text>
</comment>
<dbReference type="InterPro" id="IPR023753">
    <property type="entry name" value="FAD/NAD-binding_dom"/>
</dbReference>
<keyword evidence="8 9" id="KW-0676">Redox-active center</keyword>
<evidence type="ECO:0000259" key="11">
    <source>
        <dbReference type="Pfam" id="PF02852"/>
    </source>
</evidence>
<dbReference type="PATRIC" id="fig|292564.3.peg.358"/>
<dbReference type="PROSITE" id="PS00076">
    <property type="entry name" value="PYRIDINE_REDOX_1"/>
    <property type="match status" value="1"/>
</dbReference>
<dbReference type="OrthoDB" id="9807946at2"/>
<dbReference type="Gene3D" id="3.30.390.30">
    <property type="match status" value="1"/>
</dbReference>
<reference evidence="15" key="1">
    <citation type="journal article" date="2013" name="Proc. Natl. Acad. Sci. U.S.A.">
        <title>Improving the coverage of the cyanobacterial phylum using diversity-driven genome sequencing.</title>
        <authorList>
            <person name="Shih P.M."/>
            <person name="Wu D."/>
            <person name="Latifi A."/>
            <person name="Axen S.D."/>
            <person name="Fewer D.P."/>
            <person name="Talla E."/>
            <person name="Calteau A."/>
            <person name="Cai F."/>
            <person name="Tandeau de Marsac N."/>
            <person name="Rippka R."/>
            <person name="Herdman M."/>
            <person name="Sivonen K."/>
            <person name="Coursin T."/>
            <person name="Laurent T."/>
            <person name="Goodwin L."/>
            <person name="Nolan M."/>
            <person name="Davenport K.W."/>
            <person name="Han C.S."/>
            <person name="Rubin E.M."/>
            <person name="Eisen J.A."/>
            <person name="Woyke T."/>
            <person name="Gugger M."/>
            <person name="Kerfeld C.A."/>
        </authorList>
    </citation>
    <scope>NUCLEOTIDE SEQUENCE [LARGE SCALE GENOMIC DNA]</scope>
    <source>
        <strain evidence="15">ATCC 27147 / PCC 6307</strain>
    </source>
</reference>
<keyword evidence="5" id="KW-0521">NADP</keyword>
<dbReference type="eggNOG" id="COG0398">
    <property type="taxonomic scope" value="Bacteria"/>
</dbReference>
<protein>
    <submittedName>
        <fullName evidence="14">Pyruvate/2-oxoglutarate dehydrogenase complex, dihydrolipoamide dehydrogenase component</fullName>
    </submittedName>
</protein>
<dbReference type="KEGG" id="cgc:Cyagr_0399"/>
<dbReference type="PANTHER" id="PTHR43014">
    <property type="entry name" value="MERCURIC REDUCTASE"/>
    <property type="match status" value="1"/>
</dbReference>
<sequence>MSSPAQQNQPGASVVRLLLIVLLLAGVILFFSQGWQHRLDLAALQASREQLMAWRQGSPLVSAAAFVAVYVLVTGLSLPGATVLTLAGGAIFGLLQGTVLVSIGSTLGATAACLLARTLLREPVRRRFGQRLGPIEAGVRRDGIAYLLSLRLVPAVPFVLVNLLMGLTPMPLLPFALVSQLGMLPATLVYVNAGTQLGQLTSLTGLLSPALLASFALLGLLPWIVKLLLGRWRLWRLYRPWPRPRHFDRNLIVIGAGAAGLVTAYIAATVRAKVTLVERHRMGGDCLNTGCVPSKALISSARLAARLRHADRYGLTPQEPPVELRRVLERVRQKVAAVAPHDSVERYTALGVDVRLGQARLLSPWAVAITAADGSETVLTARAIVLATGAAPVIPALPGIDTVRVLTSETLWDALAEHRSPKPSLVVLGGGPVGCELAQALAQLGLPVTLLQRNDRLLPREDPEVGVLLREALERDGVRVHTGCRVERVGPATSGGVQVHLAVGDASLLLEADELLCAVGRQARLEGHGLEALGIPTGRTIDTDAYLQTLYPNIHAAGDAAGPWQFTHTAAHQAWYAAVNGLFDPVRLAVDGRVIPRTTFTDPEVARVGLNETDATAQGVAFEVTRFPLAELDRAIVESAETGFVKVLTVPGKDRILGVTIVAEQAGELLAEFVLAMKWNLGLGKVMGAIHAYPTFAEANKYAAGSWKKAHAPQRTLALLERFHTWRRGGG</sequence>
<accession>K9P2I0</accession>
<evidence type="ECO:0000256" key="5">
    <source>
        <dbReference type="ARBA" id="ARBA00022857"/>
    </source>
</evidence>
<dbReference type="PRINTS" id="PR00368">
    <property type="entry name" value="FADPNR"/>
</dbReference>
<dbReference type="PANTHER" id="PTHR43014:SF2">
    <property type="entry name" value="MERCURIC REDUCTASE"/>
    <property type="match status" value="1"/>
</dbReference>
<dbReference type="GO" id="GO:0003955">
    <property type="term" value="F:NAD(P)H dehydrogenase (quinone) activity"/>
    <property type="evidence" value="ECO:0007669"/>
    <property type="project" value="TreeGrafter"/>
</dbReference>
<feature type="transmembrane region" description="Helical" evidence="10">
    <location>
        <begin position="250"/>
        <end position="268"/>
    </location>
</feature>
<dbReference type="SUPFAM" id="SSF51905">
    <property type="entry name" value="FAD/NAD(P)-binding domain"/>
    <property type="match status" value="1"/>
</dbReference>
<evidence type="ECO:0000259" key="12">
    <source>
        <dbReference type="Pfam" id="PF07992"/>
    </source>
</evidence>
<evidence type="ECO:0000256" key="7">
    <source>
        <dbReference type="ARBA" id="ARBA00023157"/>
    </source>
</evidence>
<comment type="cofactor">
    <cofactor evidence="1">
        <name>FAD</name>
        <dbReference type="ChEBI" id="CHEBI:57692"/>
    </cofactor>
</comment>
<feature type="transmembrane region" description="Helical" evidence="10">
    <location>
        <begin position="60"/>
        <end position="87"/>
    </location>
</feature>
<feature type="domain" description="VTT" evidence="13">
    <location>
        <begin position="81"/>
        <end position="195"/>
    </location>
</feature>
<keyword evidence="3 9" id="KW-0285">Flavoprotein</keyword>
<evidence type="ECO:0000256" key="4">
    <source>
        <dbReference type="ARBA" id="ARBA00022827"/>
    </source>
</evidence>
<keyword evidence="7" id="KW-1015">Disulfide bond</keyword>
<dbReference type="GO" id="GO:0050660">
    <property type="term" value="F:flavin adenine dinucleotide binding"/>
    <property type="evidence" value="ECO:0007669"/>
    <property type="project" value="TreeGrafter"/>
</dbReference>
<organism evidence="14 15">
    <name type="scientific">Cyanobium gracile (strain ATCC 27147 / PCC 6307)</name>
    <dbReference type="NCBI Taxonomy" id="292564"/>
    <lineage>
        <taxon>Bacteria</taxon>
        <taxon>Bacillati</taxon>
        <taxon>Cyanobacteriota</taxon>
        <taxon>Cyanophyceae</taxon>
        <taxon>Synechococcales</taxon>
        <taxon>Prochlorococcaceae</taxon>
        <taxon>Cyanobium</taxon>
    </lineage>
</organism>
<dbReference type="Proteomes" id="UP000010388">
    <property type="component" value="Chromosome"/>
</dbReference>
<feature type="domain" description="FAD/NAD(P)-binding" evidence="12">
    <location>
        <begin position="250"/>
        <end position="574"/>
    </location>
</feature>
<evidence type="ECO:0000256" key="8">
    <source>
        <dbReference type="ARBA" id="ARBA00023284"/>
    </source>
</evidence>
<dbReference type="InterPro" id="IPR004099">
    <property type="entry name" value="Pyr_nucl-diS_OxRdtase_dimer"/>
</dbReference>
<evidence type="ECO:0000313" key="15">
    <source>
        <dbReference type="Proteomes" id="UP000010388"/>
    </source>
</evidence>
<keyword evidence="10" id="KW-0472">Membrane</keyword>
<proteinExistence type="inferred from homology"/>
<evidence type="ECO:0000256" key="6">
    <source>
        <dbReference type="ARBA" id="ARBA00023002"/>
    </source>
</evidence>
<dbReference type="SUPFAM" id="SSF55424">
    <property type="entry name" value="FAD/NAD-linked reductases, dimerisation (C-terminal) domain"/>
    <property type="match status" value="1"/>
</dbReference>
<dbReference type="eggNOG" id="COG1249">
    <property type="taxonomic scope" value="Bacteria"/>
</dbReference>
<dbReference type="InterPro" id="IPR016156">
    <property type="entry name" value="FAD/NAD-linked_Rdtase_dimer_sf"/>
</dbReference>
<evidence type="ECO:0000256" key="2">
    <source>
        <dbReference type="ARBA" id="ARBA00007532"/>
    </source>
</evidence>
<feature type="domain" description="Pyridine nucleotide-disulphide oxidoreductase dimerisation" evidence="11">
    <location>
        <begin position="595"/>
        <end position="703"/>
    </location>
</feature>
<dbReference type="Gene3D" id="3.50.50.60">
    <property type="entry name" value="FAD/NAD(P)-binding domain"/>
    <property type="match status" value="2"/>
</dbReference>
<keyword evidence="10" id="KW-1133">Transmembrane helix</keyword>
<dbReference type="GO" id="GO:0016668">
    <property type="term" value="F:oxidoreductase activity, acting on a sulfur group of donors, NAD(P) as acceptor"/>
    <property type="evidence" value="ECO:0007669"/>
    <property type="project" value="InterPro"/>
</dbReference>
<name>K9P2I0_CYAGP</name>
<evidence type="ECO:0000256" key="3">
    <source>
        <dbReference type="ARBA" id="ARBA00022630"/>
    </source>
</evidence>
<evidence type="ECO:0000256" key="9">
    <source>
        <dbReference type="RuleBase" id="RU003691"/>
    </source>
</evidence>
<dbReference type="InterPro" id="IPR032816">
    <property type="entry name" value="VTT_dom"/>
</dbReference>
<feature type="transmembrane region" description="Helical" evidence="10">
    <location>
        <begin position="144"/>
        <end position="165"/>
    </location>
</feature>
<dbReference type="EMBL" id="CP003495">
    <property type="protein sequence ID" value="AFY27592.1"/>
    <property type="molecule type" value="Genomic_DNA"/>
</dbReference>
<gene>
    <name evidence="14" type="ordered locus">Cyagr_0399</name>
</gene>
<dbReference type="RefSeq" id="WP_015108048.1">
    <property type="nucleotide sequence ID" value="NC_019675.1"/>
</dbReference>
<dbReference type="InterPro" id="IPR036188">
    <property type="entry name" value="FAD/NAD-bd_sf"/>
</dbReference>
<evidence type="ECO:0000259" key="13">
    <source>
        <dbReference type="Pfam" id="PF09335"/>
    </source>
</evidence>
<dbReference type="FunFam" id="3.30.390.30:FF:000001">
    <property type="entry name" value="Dihydrolipoyl dehydrogenase"/>
    <property type="match status" value="1"/>
</dbReference>
<dbReference type="InterPro" id="IPR012999">
    <property type="entry name" value="Pyr_OxRdtase_I_AS"/>
</dbReference>